<organism evidence="2 3">
    <name type="scientific">Spirosoma agri</name>
    <dbReference type="NCBI Taxonomy" id="1987381"/>
    <lineage>
        <taxon>Bacteria</taxon>
        <taxon>Pseudomonadati</taxon>
        <taxon>Bacteroidota</taxon>
        <taxon>Cytophagia</taxon>
        <taxon>Cytophagales</taxon>
        <taxon>Cytophagaceae</taxon>
        <taxon>Spirosoma</taxon>
    </lineage>
</organism>
<evidence type="ECO:0000313" key="2">
    <source>
        <dbReference type="EMBL" id="NEU67956.1"/>
    </source>
</evidence>
<feature type="compositionally biased region" description="Acidic residues" evidence="1">
    <location>
        <begin position="129"/>
        <end position="160"/>
    </location>
</feature>
<dbReference type="RefSeq" id="WP_164038978.1">
    <property type="nucleotide sequence ID" value="NZ_JAAGNZ010000001.1"/>
</dbReference>
<accession>A0A6M0II67</accession>
<name>A0A6M0II67_9BACT</name>
<dbReference type="AlphaFoldDB" id="A0A6M0II67"/>
<gene>
    <name evidence="2" type="ORF">GK091_13780</name>
</gene>
<evidence type="ECO:0000313" key="3">
    <source>
        <dbReference type="Proteomes" id="UP000477386"/>
    </source>
</evidence>
<feature type="region of interest" description="Disordered" evidence="1">
    <location>
        <begin position="61"/>
        <end position="160"/>
    </location>
</feature>
<sequence length="160" mass="17089">MDLKTKKYIIRKDAAFLQVHGLPYVYINKGAGPESDSAKHLTDAIAIKLLEEKPDRAEVIILNPDYEEPVAKLPKDPGTGKSKTAAKHKGTGKKKVDSVPPVAPPAPADQTDTQTDPAPPAAAPSSDSGSDDQNDDDDPADDDEGVDEEDENKDSDSNDQ</sequence>
<protein>
    <submittedName>
        <fullName evidence="2">Uncharacterized protein</fullName>
    </submittedName>
</protein>
<comment type="caution">
    <text evidence="2">The sequence shown here is derived from an EMBL/GenBank/DDBJ whole genome shotgun (WGS) entry which is preliminary data.</text>
</comment>
<reference evidence="2 3" key="1">
    <citation type="submission" date="2020-02" db="EMBL/GenBank/DDBJ databases">
        <title>Draft genome sequence of two Spirosoma agri KCTC 52727 and Spirosoma terrae KCTC 52035.</title>
        <authorList>
            <person name="Rojas J."/>
            <person name="Ambika Manirajan B."/>
            <person name="Ratering S."/>
            <person name="Suarez C."/>
            <person name="Schnell S."/>
        </authorList>
    </citation>
    <scope>NUCLEOTIDE SEQUENCE [LARGE SCALE GENOMIC DNA]</scope>
    <source>
        <strain evidence="2 3">KCTC 52727</strain>
    </source>
</reference>
<dbReference type="Proteomes" id="UP000477386">
    <property type="component" value="Unassembled WGS sequence"/>
</dbReference>
<evidence type="ECO:0000256" key="1">
    <source>
        <dbReference type="SAM" id="MobiDB-lite"/>
    </source>
</evidence>
<keyword evidence="3" id="KW-1185">Reference proteome</keyword>
<proteinExistence type="predicted"/>
<feature type="compositionally biased region" description="Basic residues" evidence="1">
    <location>
        <begin position="84"/>
        <end position="93"/>
    </location>
</feature>
<dbReference type="EMBL" id="JAAGNZ010000001">
    <property type="protein sequence ID" value="NEU67956.1"/>
    <property type="molecule type" value="Genomic_DNA"/>
</dbReference>